<proteinExistence type="inferred from homology"/>
<evidence type="ECO:0000256" key="4">
    <source>
        <dbReference type="ARBA" id="ARBA00013085"/>
    </source>
</evidence>
<dbReference type="FunFam" id="3.30.540.10:FF:000030">
    <property type="entry name" value="Inositol monophosphatase"/>
    <property type="match status" value="1"/>
</dbReference>
<dbReference type="InterPro" id="IPR051090">
    <property type="entry name" value="Inositol_monoP_superfamily"/>
</dbReference>
<dbReference type="EMBL" id="UIDG01000129">
    <property type="protein sequence ID" value="SUS05819.1"/>
    <property type="molecule type" value="Genomic_DNA"/>
</dbReference>
<evidence type="ECO:0000256" key="10">
    <source>
        <dbReference type="ARBA" id="ARBA00033209"/>
    </source>
</evidence>
<evidence type="ECO:0000256" key="1">
    <source>
        <dbReference type="ARBA" id="ARBA00001946"/>
    </source>
</evidence>
<gene>
    <name evidence="12" type="ORF">DF3PB_2140004</name>
</gene>
<evidence type="ECO:0000256" key="2">
    <source>
        <dbReference type="ARBA" id="ARBA00004970"/>
    </source>
</evidence>
<dbReference type="SUPFAM" id="SSF56655">
    <property type="entry name" value="Carbohydrate phosphatase"/>
    <property type="match status" value="1"/>
</dbReference>
<dbReference type="PANTHER" id="PTHR43200">
    <property type="entry name" value="PHOSPHATASE"/>
    <property type="match status" value="1"/>
</dbReference>
<dbReference type="AlphaFoldDB" id="A0A380TBK5"/>
<evidence type="ECO:0000256" key="7">
    <source>
        <dbReference type="ARBA" id="ARBA00022801"/>
    </source>
</evidence>
<keyword evidence="8" id="KW-0460">Magnesium</keyword>
<dbReference type="GO" id="GO:0004401">
    <property type="term" value="F:histidinol-phosphatase activity"/>
    <property type="evidence" value="ECO:0007669"/>
    <property type="project" value="UniProtKB-EC"/>
</dbReference>
<dbReference type="InterPro" id="IPR011809">
    <property type="entry name" value="His_9_proposed"/>
</dbReference>
<dbReference type="NCBIfam" id="TIGR02067">
    <property type="entry name" value="his_9_HisN"/>
    <property type="match status" value="1"/>
</dbReference>
<dbReference type="UniPathway" id="UPA00031">
    <property type="reaction ID" value="UER00013"/>
</dbReference>
<evidence type="ECO:0000256" key="8">
    <source>
        <dbReference type="ARBA" id="ARBA00022842"/>
    </source>
</evidence>
<name>A0A380TBK5_9ZZZZ</name>
<evidence type="ECO:0000256" key="3">
    <source>
        <dbReference type="ARBA" id="ARBA00009759"/>
    </source>
</evidence>
<dbReference type="Gene3D" id="3.40.190.80">
    <property type="match status" value="1"/>
</dbReference>
<reference evidence="12" key="1">
    <citation type="submission" date="2018-07" db="EMBL/GenBank/DDBJ databases">
        <authorList>
            <person name="Quirk P.G."/>
            <person name="Krulwich T.A."/>
        </authorList>
    </citation>
    <scope>NUCLEOTIDE SEQUENCE</scope>
</reference>
<sequence length="257" mass="27434">MDRYATFAVLAQDLADAVRPLVLRHFRTGLGFEVKADQSPVTIADREAEAAMRRMIEAAYPEHGIFGEEHGVARADAAFVWVLDPIDGTKAFVTGKPLFGTLIALLHEGRPVVGVIDMPALNERWVGVAGQETLYNRQPVRVRSCSGLAGAWLYATSPQMFQGADASAFERLRANCYAAVYGADCYAYGLLSCGWVDLVCEASTQAYDYCALVPVIEGAGGIITDWQGKPLGLGSDGRVLAAGDPALHAAAQRALAG</sequence>
<dbReference type="PANTHER" id="PTHR43200:SF6">
    <property type="entry name" value="3'(2'),5'-BISPHOSPHATE NUCLEOTIDASE"/>
    <property type="match status" value="1"/>
</dbReference>
<organism evidence="12">
    <name type="scientific">metagenome</name>
    <dbReference type="NCBI Taxonomy" id="256318"/>
    <lineage>
        <taxon>unclassified sequences</taxon>
        <taxon>metagenomes</taxon>
    </lineage>
</organism>
<accession>A0A380TBK5</accession>
<dbReference type="Gene3D" id="3.30.540.10">
    <property type="entry name" value="Fructose-1,6-Bisphosphatase, subunit A, domain 1"/>
    <property type="match status" value="1"/>
</dbReference>
<keyword evidence="9" id="KW-0368">Histidine biosynthesis</keyword>
<keyword evidence="6" id="KW-0479">Metal-binding</keyword>
<comment type="similarity">
    <text evidence="3">Belongs to the inositol monophosphatase superfamily.</text>
</comment>
<comment type="cofactor">
    <cofactor evidence="1">
        <name>Mg(2+)</name>
        <dbReference type="ChEBI" id="CHEBI:18420"/>
    </cofactor>
</comment>
<dbReference type="EC" id="3.1.3.15" evidence="4"/>
<dbReference type="GO" id="GO:0046872">
    <property type="term" value="F:metal ion binding"/>
    <property type="evidence" value="ECO:0007669"/>
    <property type="project" value="UniProtKB-KW"/>
</dbReference>
<evidence type="ECO:0000256" key="5">
    <source>
        <dbReference type="ARBA" id="ARBA00022605"/>
    </source>
</evidence>
<protein>
    <recommendedName>
        <fullName evidence="4">histidinol-phosphatase</fullName>
        <ecNumber evidence="4">3.1.3.15</ecNumber>
    </recommendedName>
    <alternativeName>
        <fullName evidence="10">Histidinol-phosphate phosphatase</fullName>
    </alternativeName>
</protein>
<keyword evidence="5" id="KW-0028">Amino-acid biosynthesis</keyword>
<dbReference type="PRINTS" id="PR00377">
    <property type="entry name" value="IMPHPHTASES"/>
</dbReference>
<dbReference type="PROSITE" id="PS00629">
    <property type="entry name" value="IMP_1"/>
    <property type="match status" value="1"/>
</dbReference>
<evidence type="ECO:0000256" key="6">
    <source>
        <dbReference type="ARBA" id="ARBA00022723"/>
    </source>
</evidence>
<dbReference type="GO" id="GO:0000105">
    <property type="term" value="P:L-histidine biosynthetic process"/>
    <property type="evidence" value="ECO:0007669"/>
    <property type="project" value="UniProtKB-UniPathway"/>
</dbReference>
<comment type="pathway">
    <text evidence="2">Amino-acid biosynthesis; L-histidine biosynthesis; L-histidine from 5-phospho-alpha-D-ribose 1-diphosphate: step 8/9.</text>
</comment>
<evidence type="ECO:0000313" key="12">
    <source>
        <dbReference type="EMBL" id="SUS05819.1"/>
    </source>
</evidence>
<evidence type="ECO:0000256" key="11">
    <source>
        <dbReference type="ARBA" id="ARBA00049158"/>
    </source>
</evidence>
<dbReference type="InterPro" id="IPR000760">
    <property type="entry name" value="Inositol_monophosphatase-like"/>
</dbReference>
<evidence type="ECO:0000256" key="9">
    <source>
        <dbReference type="ARBA" id="ARBA00023102"/>
    </source>
</evidence>
<dbReference type="InterPro" id="IPR020583">
    <property type="entry name" value="Inositol_monoP_metal-BS"/>
</dbReference>
<dbReference type="CDD" id="cd01641">
    <property type="entry name" value="Bacterial_IMPase_like_1"/>
    <property type="match status" value="1"/>
</dbReference>
<comment type="catalytic activity">
    <reaction evidence="11">
        <text>L-histidinol phosphate + H2O = L-histidinol + phosphate</text>
        <dbReference type="Rhea" id="RHEA:14465"/>
        <dbReference type="ChEBI" id="CHEBI:15377"/>
        <dbReference type="ChEBI" id="CHEBI:43474"/>
        <dbReference type="ChEBI" id="CHEBI:57699"/>
        <dbReference type="ChEBI" id="CHEBI:57980"/>
        <dbReference type="EC" id="3.1.3.15"/>
    </reaction>
</comment>
<keyword evidence="7" id="KW-0378">Hydrolase</keyword>
<dbReference type="Pfam" id="PF00459">
    <property type="entry name" value="Inositol_P"/>
    <property type="match status" value="1"/>
</dbReference>